<dbReference type="PROSITE" id="PS51257">
    <property type="entry name" value="PROKAR_LIPOPROTEIN"/>
    <property type="match status" value="1"/>
</dbReference>
<feature type="chain" id="PRO_5038765449" evidence="1">
    <location>
        <begin position="21"/>
        <end position="205"/>
    </location>
</feature>
<keyword evidence="3" id="KW-1185">Reference proteome</keyword>
<gene>
    <name evidence="2" type="ORF">E2F48_01700</name>
</gene>
<name>A0A4R5U2P4_9MICC</name>
<proteinExistence type="predicted"/>
<protein>
    <submittedName>
        <fullName evidence="2">Uncharacterized protein</fullName>
    </submittedName>
</protein>
<sequence>MSFRTLMSVGAAAAVVVVLAGCGADAPRWQAAPADAVSNISAELVGQGTVLQKEGGPAELCLGPVAESYPPQCSGPVINGWDWSAVEQSESASGVTWGTYAVFGTWDGIEFTSTRAPIPLSLYDAMPFEDPRLSGGRTGAGDEPQLERIQQELHASGDPAVLSSWTTQGFLVVSVIYDAGDLQRSLDERFGPDLILVQPALRPAG</sequence>
<keyword evidence="1" id="KW-0732">Signal</keyword>
<reference evidence="2 3" key="1">
    <citation type="submission" date="2019-03" db="EMBL/GenBank/DDBJ databases">
        <title>Arthrobacter sp. nov., an bacterium isolated from biocrust in Mu Us Desert.</title>
        <authorList>
            <person name="Lixiong L."/>
        </authorList>
    </citation>
    <scope>NUCLEOTIDE SEQUENCE [LARGE SCALE GENOMIC DNA]</scope>
    <source>
        <strain evidence="2 3">SLN-3</strain>
    </source>
</reference>
<organism evidence="2 3">
    <name type="scientific">Arthrobacter crusticola</name>
    <dbReference type="NCBI Taxonomy" id="2547960"/>
    <lineage>
        <taxon>Bacteria</taxon>
        <taxon>Bacillati</taxon>
        <taxon>Actinomycetota</taxon>
        <taxon>Actinomycetes</taxon>
        <taxon>Micrococcales</taxon>
        <taxon>Micrococcaceae</taxon>
        <taxon>Arthrobacter</taxon>
    </lineage>
</organism>
<accession>A0A4R5U2P4</accession>
<dbReference type="OrthoDB" id="5178481at2"/>
<evidence type="ECO:0000313" key="2">
    <source>
        <dbReference type="EMBL" id="TDK27858.1"/>
    </source>
</evidence>
<comment type="caution">
    <text evidence="2">The sequence shown here is derived from an EMBL/GenBank/DDBJ whole genome shotgun (WGS) entry which is preliminary data.</text>
</comment>
<evidence type="ECO:0000313" key="3">
    <source>
        <dbReference type="Proteomes" id="UP000295411"/>
    </source>
</evidence>
<dbReference type="Proteomes" id="UP000295411">
    <property type="component" value="Unassembled WGS sequence"/>
</dbReference>
<dbReference type="RefSeq" id="WP_133402275.1">
    <property type="nucleotide sequence ID" value="NZ_SMTK01000001.1"/>
</dbReference>
<dbReference type="EMBL" id="SMTK01000001">
    <property type="protein sequence ID" value="TDK27858.1"/>
    <property type="molecule type" value="Genomic_DNA"/>
</dbReference>
<dbReference type="AlphaFoldDB" id="A0A4R5U2P4"/>
<evidence type="ECO:0000256" key="1">
    <source>
        <dbReference type="SAM" id="SignalP"/>
    </source>
</evidence>
<feature type="signal peptide" evidence="1">
    <location>
        <begin position="1"/>
        <end position="20"/>
    </location>
</feature>